<evidence type="ECO:0000313" key="2">
    <source>
        <dbReference type="Proteomes" id="UP000479710"/>
    </source>
</evidence>
<sequence>MGLTSTLVMGDFLQRRLAPMQQCSHLALLYTSNRDDTRMHIGEDHNLGQEELTAMLKVVIGVNDVATRILP</sequence>
<name>A0A6G1EEY8_9ORYZ</name>
<accession>A0A6G1EEY8</accession>
<gene>
    <name evidence="1" type="ORF">E2562_005280</name>
</gene>
<dbReference type="EMBL" id="SPHZ02000003">
    <property type="protein sequence ID" value="KAF0923319.1"/>
    <property type="molecule type" value="Genomic_DNA"/>
</dbReference>
<protein>
    <submittedName>
        <fullName evidence="1">Uncharacterized protein</fullName>
    </submittedName>
</protein>
<reference evidence="1 2" key="1">
    <citation type="submission" date="2019-11" db="EMBL/GenBank/DDBJ databases">
        <title>Whole genome sequence of Oryza granulata.</title>
        <authorList>
            <person name="Li W."/>
        </authorList>
    </citation>
    <scope>NUCLEOTIDE SEQUENCE [LARGE SCALE GENOMIC DNA]</scope>
    <source>
        <strain evidence="2">cv. Menghai</strain>
        <tissue evidence="1">Leaf</tissue>
    </source>
</reference>
<dbReference type="OrthoDB" id="721607at2759"/>
<dbReference type="AlphaFoldDB" id="A0A6G1EEY8"/>
<proteinExistence type="predicted"/>
<organism evidence="1 2">
    <name type="scientific">Oryza meyeriana var. granulata</name>
    <dbReference type="NCBI Taxonomy" id="110450"/>
    <lineage>
        <taxon>Eukaryota</taxon>
        <taxon>Viridiplantae</taxon>
        <taxon>Streptophyta</taxon>
        <taxon>Embryophyta</taxon>
        <taxon>Tracheophyta</taxon>
        <taxon>Spermatophyta</taxon>
        <taxon>Magnoliopsida</taxon>
        <taxon>Liliopsida</taxon>
        <taxon>Poales</taxon>
        <taxon>Poaceae</taxon>
        <taxon>BOP clade</taxon>
        <taxon>Oryzoideae</taxon>
        <taxon>Oryzeae</taxon>
        <taxon>Oryzinae</taxon>
        <taxon>Oryza</taxon>
        <taxon>Oryza meyeriana</taxon>
    </lineage>
</organism>
<evidence type="ECO:0000313" key="1">
    <source>
        <dbReference type="EMBL" id="KAF0923319.1"/>
    </source>
</evidence>
<comment type="caution">
    <text evidence="1">The sequence shown here is derived from an EMBL/GenBank/DDBJ whole genome shotgun (WGS) entry which is preliminary data.</text>
</comment>
<dbReference type="Proteomes" id="UP000479710">
    <property type="component" value="Unassembled WGS sequence"/>
</dbReference>
<keyword evidence="2" id="KW-1185">Reference proteome</keyword>